<accession>A0A4R9LX24</accession>
<proteinExistence type="predicted"/>
<organism evidence="2 3">
    <name type="scientific">Leptospira idonii</name>
    <dbReference type="NCBI Taxonomy" id="1193500"/>
    <lineage>
        <taxon>Bacteria</taxon>
        <taxon>Pseudomonadati</taxon>
        <taxon>Spirochaetota</taxon>
        <taxon>Spirochaetia</taxon>
        <taxon>Leptospirales</taxon>
        <taxon>Leptospiraceae</taxon>
        <taxon>Leptospira</taxon>
    </lineage>
</organism>
<comment type="caution">
    <text evidence="2">The sequence shown here is derived from an EMBL/GenBank/DDBJ whole genome shotgun (WGS) entry which is preliminary data.</text>
</comment>
<dbReference type="RefSeq" id="WP_135761714.1">
    <property type="nucleotide sequence ID" value="NZ_RQHW01000065.1"/>
</dbReference>
<name>A0A4R9LX24_9LEPT</name>
<protein>
    <submittedName>
        <fullName evidence="2">Uncharacterized protein</fullName>
    </submittedName>
</protein>
<keyword evidence="1" id="KW-1133">Transmembrane helix</keyword>
<feature type="transmembrane region" description="Helical" evidence="1">
    <location>
        <begin position="186"/>
        <end position="204"/>
    </location>
</feature>
<keyword evidence="1" id="KW-0472">Membrane</keyword>
<dbReference type="Proteomes" id="UP000298058">
    <property type="component" value="Unassembled WGS sequence"/>
</dbReference>
<evidence type="ECO:0000313" key="3">
    <source>
        <dbReference type="Proteomes" id="UP000298058"/>
    </source>
</evidence>
<evidence type="ECO:0000313" key="2">
    <source>
        <dbReference type="EMBL" id="TGN17657.1"/>
    </source>
</evidence>
<dbReference type="OrthoDB" id="332324at2"/>
<gene>
    <name evidence="2" type="ORF">EHS15_16665</name>
</gene>
<reference evidence="2" key="1">
    <citation type="journal article" date="2019" name="PLoS Negl. Trop. Dis.">
        <title>Revisiting the worldwide diversity of Leptospira species in the environment.</title>
        <authorList>
            <person name="Vincent A.T."/>
            <person name="Schiettekatte O."/>
            <person name="Bourhy P."/>
            <person name="Veyrier F.J."/>
            <person name="Picardeau M."/>
        </authorList>
    </citation>
    <scope>NUCLEOTIDE SEQUENCE [LARGE SCALE GENOMIC DNA]</scope>
    <source>
        <strain evidence="2">201300427</strain>
    </source>
</reference>
<dbReference type="AlphaFoldDB" id="A0A4R9LX24"/>
<dbReference type="EMBL" id="RQHW01000065">
    <property type="protein sequence ID" value="TGN17657.1"/>
    <property type="molecule type" value="Genomic_DNA"/>
</dbReference>
<keyword evidence="3" id="KW-1185">Reference proteome</keyword>
<keyword evidence="1" id="KW-0812">Transmembrane</keyword>
<sequence>MTEKVTNAITNEKSVYKIKKLHSWSITPENVIIIEADIQNESVIFKNLCTYIKSPYRYLEVVFSECKPIPNTKKIDAKLLSKEEWINTDSVYMKFKIPIFAQDENQVDYYEITGVPKFENISDHSISKMNTNQMRFGLMPVYPLAFSYDLVAGTLHTIGMPFGAVCFIGFRNEATGRNFDHKSFKYFLSMPFCGTYIILSYPSML</sequence>
<evidence type="ECO:0000256" key="1">
    <source>
        <dbReference type="SAM" id="Phobius"/>
    </source>
</evidence>